<dbReference type="EMBL" id="OU896715">
    <property type="protein sequence ID" value="CAH1183180.1"/>
    <property type="molecule type" value="Genomic_DNA"/>
</dbReference>
<dbReference type="OrthoDB" id="2019491at2759"/>
<dbReference type="Pfam" id="PF00472">
    <property type="entry name" value="RF-1"/>
    <property type="match status" value="1"/>
</dbReference>
<dbReference type="SUPFAM" id="SSF75620">
    <property type="entry name" value="Release factor"/>
    <property type="match status" value="1"/>
</dbReference>
<dbReference type="InterPro" id="IPR005139">
    <property type="entry name" value="PCRF"/>
</dbReference>
<dbReference type="PANTHER" id="PTHR43804:SF7">
    <property type="entry name" value="LD18447P"/>
    <property type="match status" value="1"/>
</dbReference>
<dbReference type="Pfam" id="PF03462">
    <property type="entry name" value="PCRF"/>
    <property type="match status" value="1"/>
</dbReference>
<name>A0A9P0GT89_PHACE</name>
<reference evidence="6" key="2">
    <citation type="submission" date="2022-10" db="EMBL/GenBank/DDBJ databases">
        <authorList>
            <consortium name="ENA_rothamsted_submissions"/>
            <consortium name="culmorum"/>
            <person name="King R."/>
        </authorList>
    </citation>
    <scope>NUCLEOTIDE SEQUENCE</scope>
</reference>
<keyword evidence="3" id="KW-0648">Protein biosynthesis</keyword>
<evidence type="ECO:0000256" key="2">
    <source>
        <dbReference type="ARBA" id="ARBA00022481"/>
    </source>
</evidence>
<keyword evidence="7" id="KW-1185">Reference proteome</keyword>
<sequence length="370" mass="42087">MTLLRKSLEILKLAYNFKSNLSLRRKYSSLPSYDLNLKLNGTSLNNYIINLQNEYDNLLKNNINSGKRWLELQPIIQILKDREDIVKNLNNLKELLEEKDSEIAKMARDEKVEMEEQISKVDKKLIQALIPVDKEDVCNDIVLEVQAGVGGQEAMLFAKEMFDMYCNFSQHKGWQLEIAEYATTDIGGLRYASALINGPSVFSYFKHEAGIHRVQRIPTTEKAGRLHTSTVSVIALPQPHDIEVNINPGDLKIETKRSTGAGGQHVNTTDSAVRIVHLPTGIAVECQVDRSQIKNRKMAMARLNALLYQRKLEAQTAESDAARKSQVRTRNWNEKIRTYNFSQDRITDHRLGVSVHNLKVFLEGGEPLED</sequence>
<evidence type="ECO:0000256" key="3">
    <source>
        <dbReference type="ARBA" id="ARBA00022917"/>
    </source>
</evidence>
<reference evidence="6" key="1">
    <citation type="submission" date="2022-01" db="EMBL/GenBank/DDBJ databases">
        <authorList>
            <person name="King R."/>
        </authorList>
    </citation>
    <scope>NUCLEOTIDE SEQUENCE</scope>
</reference>
<protein>
    <recommendedName>
        <fullName evidence="5">Prokaryotic-type class I peptide chain release factors domain-containing protein</fullName>
    </recommendedName>
</protein>
<feature type="coiled-coil region" evidence="4">
    <location>
        <begin position="79"/>
        <end position="124"/>
    </location>
</feature>
<keyword evidence="4" id="KW-0175">Coiled coil</keyword>
<dbReference type="FunFam" id="3.30.160.20:FF:000004">
    <property type="entry name" value="Peptide chain release factor 1"/>
    <property type="match status" value="1"/>
</dbReference>
<comment type="similarity">
    <text evidence="1">Belongs to the prokaryotic/mitochondrial release factor family.</text>
</comment>
<dbReference type="SMART" id="SM00937">
    <property type="entry name" value="PCRF"/>
    <property type="match status" value="1"/>
</dbReference>
<dbReference type="AlphaFoldDB" id="A0A9P0GT89"/>
<keyword evidence="2" id="KW-0488">Methylation</keyword>
<evidence type="ECO:0000256" key="4">
    <source>
        <dbReference type="SAM" id="Coils"/>
    </source>
</evidence>
<organism evidence="6 7">
    <name type="scientific">Phaedon cochleariae</name>
    <name type="common">Mustard beetle</name>
    <dbReference type="NCBI Taxonomy" id="80249"/>
    <lineage>
        <taxon>Eukaryota</taxon>
        <taxon>Metazoa</taxon>
        <taxon>Ecdysozoa</taxon>
        <taxon>Arthropoda</taxon>
        <taxon>Hexapoda</taxon>
        <taxon>Insecta</taxon>
        <taxon>Pterygota</taxon>
        <taxon>Neoptera</taxon>
        <taxon>Endopterygota</taxon>
        <taxon>Coleoptera</taxon>
        <taxon>Polyphaga</taxon>
        <taxon>Cucujiformia</taxon>
        <taxon>Chrysomeloidea</taxon>
        <taxon>Chrysomelidae</taxon>
        <taxon>Chrysomelinae</taxon>
        <taxon>Chrysomelini</taxon>
        <taxon>Phaedon</taxon>
    </lineage>
</organism>
<evidence type="ECO:0000256" key="1">
    <source>
        <dbReference type="ARBA" id="ARBA00010835"/>
    </source>
</evidence>
<dbReference type="GO" id="GO:0003747">
    <property type="term" value="F:translation release factor activity"/>
    <property type="evidence" value="ECO:0007669"/>
    <property type="project" value="InterPro"/>
</dbReference>
<evidence type="ECO:0000313" key="6">
    <source>
        <dbReference type="EMBL" id="CAH1183180.1"/>
    </source>
</evidence>
<evidence type="ECO:0000259" key="5">
    <source>
        <dbReference type="PROSITE" id="PS00745"/>
    </source>
</evidence>
<dbReference type="GO" id="GO:0005737">
    <property type="term" value="C:cytoplasm"/>
    <property type="evidence" value="ECO:0007669"/>
    <property type="project" value="UniProtKB-ARBA"/>
</dbReference>
<feature type="domain" description="Prokaryotic-type class I peptide chain release factors" evidence="5">
    <location>
        <begin position="257"/>
        <end position="273"/>
    </location>
</feature>
<dbReference type="Gene3D" id="3.30.70.1660">
    <property type="match status" value="1"/>
</dbReference>
<accession>A0A9P0GT89</accession>
<dbReference type="Proteomes" id="UP001153737">
    <property type="component" value="Chromosome 9"/>
</dbReference>
<evidence type="ECO:0000313" key="7">
    <source>
        <dbReference type="Proteomes" id="UP001153737"/>
    </source>
</evidence>
<dbReference type="PROSITE" id="PS00745">
    <property type="entry name" value="RF_PROK_I"/>
    <property type="match status" value="1"/>
</dbReference>
<proteinExistence type="inferred from homology"/>
<dbReference type="InterPro" id="IPR050057">
    <property type="entry name" value="Prokaryotic/Mito_RF"/>
</dbReference>
<dbReference type="InterPro" id="IPR000352">
    <property type="entry name" value="Pep_chain_release_fac_I"/>
</dbReference>
<dbReference type="Gene3D" id="6.10.140.1950">
    <property type="match status" value="1"/>
</dbReference>
<dbReference type="InterPro" id="IPR045853">
    <property type="entry name" value="Pep_chain_release_fac_I_sf"/>
</dbReference>
<dbReference type="Gene3D" id="3.30.160.20">
    <property type="match status" value="1"/>
</dbReference>
<gene>
    <name evidence="6" type="ORF">PHAECO_LOCUS12753</name>
</gene>
<dbReference type="PANTHER" id="PTHR43804">
    <property type="entry name" value="LD18447P"/>
    <property type="match status" value="1"/>
</dbReference>